<proteinExistence type="predicted"/>
<evidence type="ECO:0000313" key="2">
    <source>
        <dbReference type="Proteomes" id="UP000324222"/>
    </source>
</evidence>
<comment type="caution">
    <text evidence="1">The sequence shown here is derived from an EMBL/GenBank/DDBJ whole genome shotgun (WGS) entry which is preliminary data.</text>
</comment>
<reference evidence="1 2" key="1">
    <citation type="submission" date="2019-05" db="EMBL/GenBank/DDBJ databases">
        <title>Another draft genome of Portunus trituberculatus and its Hox gene families provides insights of decapod evolution.</title>
        <authorList>
            <person name="Jeong J.-H."/>
            <person name="Song I."/>
            <person name="Kim S."/>
            <person name="Choi T."/>
            <person name="Kim D."/>
            <person name="Ryu S."/>
            <person name="Kim W."/>
        </authorList>
    </citation>
    <scope>NUCLEOTIDE SEQUENCE [LARGE SCALE GENOMIC DNA]</scope>
    <source>
        <tissue evidence="1">Muscle</tissue>
    </source>
</reference>
<evidence type="ECO:0000313" key="1">
    <source>
        <dbReference type="EMBL" id="MPC41662.1"/>
    </source>
</evidence>
<accession>A0A5B7F593</accession>
<sequence>MRRVLQSWISCAGVEEASCEIPFERAPLTTAPPGQVLTGIDFVIFSFTVAECDRNSIRKKLL</sequence>
<name>A0A5B7F593_PORTR</name>
<gene>
    <name evidence="1" type="ORF">E2C01_035262</name>
</gene>
<protein>
    <submittedName>
        <fullName evidence="1">Uncharacterized protein</fullName>
    </submittedName>
</protein>
<keyword evidence="2" id="KW-1185">Reference proteome</keyword>
<dbReference type="Proteomes" id="UP000324222">
    <property type="component" value="Unassembled WGS sequence"/>
</dbReference>
<organism evidence="1 2">
    <name type="scientific">Portunus trituberculatus</name>
    <name type="common">Swimming crab</name>
    <name type="synonym">Neptunus trituberculatus</name>
    <dbReference type="NCBI Taxonomy" id="210409"/>
    <lineage>
        <taxon>Eukaryota</taxon>
        <taxon>Metazoa</taxon>
        <taxon>Ecdysozoa</taxon>
        <taxon>Arthropoda</taxon>
        <taxon>Crustacea</taxon>
        <taxon>Multicrustacea</taxon>
        <taxon>Malacostraca</taxon>
        <taxon>Eumalacostraca</taxon>
        <taxon>Eucarida</taxon>
        <taxon>Decapoda</taxon>
        <taxon>Pleocyemata</taxon>
        <taxon>Brachyura</taxon>
        <taxon>Eubrachyura</taxon>
        <taxon>Portunoidea</taxon>
        <taxon>Portunidae</taxon>
        <taxon>Portuninae</taxon>
        <taxon>Portunus</taxon>
    </lineage>
</organism>
<dbReference type="EMBL" id="VSRR010005143">
    <property type="protein sequence ID" value="MPC41662.1"/>
    <property type="molecule type" value="Genomic_DNA"/>
</dbReference>
<dbReference type="AlphaFoldDB" id="A0A5B7F593"/>